<keyword evidence="15 22" id="KW-0472">Membrane</keyword>
<dbReference type="GO" id="GO:0006829">
    <property type="term" value="P:zinc ion transport"/>
    <property type="evidence" value="ECO:0007669"/>
    <property type="project" value="UniProtKB-KW"/>
</dbReference>
<evidence type="ECO:0000256" key="8">
    <source>
        <dbReference type="ARBA" id="ARBA00022824"/>
    </source>
</evidence>
<dbReference type="GO" id="GO:0008324">
    <property type="term" value="F:monoatomic cation transmembrane transporter activity"/>
    <property type="evidence" value="ECO:0007669"/>
    <property type="project" value="InterPro"/>
</dbReference>
<evidence type="ECO:0000256" key="13">
    <source>
        <dbReference type="ARBA" id="ARBA00023065"/>
    </source>
</evidence>
<feature type="transmembrane region" description="Helical" evidence="22">
    <location>
        <begin position="275"/>
        <end position="297"/>
    </location>
</feature>
<keyword evidence="12" id="KW-0805">Transcription regulation</keyword>
<evidence type="ECO:0000256" key="18">
    <source>
        <dbReference type="ARBA" id="ARBA00033405"/>
    </source>
</evidence>
<evidence type="ECO:0000256" key="10">
    <source>
        <dbReference type="ARBA" id="ARBA00022906"/>
    </source>
</evidence>
<accession>A0AA85JH06</accession>
<keyword evidence="16" id="KW-0804">Transcription</keyword>
<dbReference type="GO" id="GO:0005783">
    <property type="term" value="C:endoplasmic reticulum"/>
    <property type="evidence" value="ECO:0007669"/>
    <property type="project" value="UniProtKB-SubCell"/>
</dbReference>
<evidence type="ECO:0000256" key="5">
    <source>
        <dbReference type="ARBA" id="ARBA00022448"/>
    </source>
</evidence>
<evidence type="ECO:0000256" key="20">
    <source>
        <dbReference type="ARBA" id="ARBA00034922"/>
    </source>
</evidence>
<keyword evidence="24" id="KW-1185">Reference proteome</keyword>
<dbReference type="InterPro" id="IPR040177">
    <property type="entry name" value="SLC30A9"/>
</dbReference>
<dbReference type="Pfam" id="PF01545">
    <property type="entry name" value="Cation_efflux"/>
    <property type="match status" value="1"/>
</dbReference>
<comment type="subcellular location">
    <subcellularLocation>
        <location evidence="3">Endoplasmic reticulum</location>
    </subcellularLocation>
    <subcellularLocation>
        <location evidence="2">Mitochondrion membrane</location>
        <topology evidence="2">Multi-pass membrane protein</topology>
    </subcellularLocation>
    <subcellularLocation>
        <location evidence="1">Nucleus</location>
    </subcellularLocation>
</comment>
<evidence type="ECO:0000256" key="3">
    <source>
        <dbReference type="ARBA" id="ARBA00004240"/>
    </source>
</evidence>
<protein>
    <recommendedName>
        <fullName evidence="19">Proton-coupled zinc antiporter SLC30A9, mitochondrial</fullName>
    </recommendedName>
    <alternativeName>
        <fullName evidence="18">Solute carrier family 30 member 9</fullName>
    </alternativeName>
    <alternativeName>
        <fullName evidence="20">Zinc transporter 9</fullName>
    </alternativeName>
</protein>
<reference evidence="24" key="1">
    <citation type="submission" date="2022-06" db="EMBL/GenBank/DDBJ databases">
        <authorList>
            <person name="Berger JAMES D."/>
            <person name="Berger JAMES D."/>
        </authorList>
    </citation>
    <scope>NUCLEOTIDE SEQUENCE [LARGE SCALE GENOMIC DNA]</scope>
</reference>
<keyword evidence="10" id="KW-0864">Zinc transport</keyword>
<evidence type="ECO:0000256" key="6">
    <source>
        <dbReference type="ARBA" id="ARBA00022449"/>
    </source>
</evidence>
<comment type="catalytic activity">
    <reaction evidence="21">
        <text>Zn(2+)(in) + 2 H(+)(out) = Zn(2+)(out) + 2 H(+)(in)</text>
        <dbReference type="Rhea" id="RHEA:72627"/>
        <dbReference type="ChEBI" id="CHEBI:15378"/>
        <dbReference type="ChEBI" id="CHEBI:29105"/>
    </reaction>
</comment>
<keyword evidence="11 22" id="KW-1133">Transmembrane helix</keyword>
<dbReference type="GO" id="GO:0015297">
    <property type="term" value="F:antiporter activity"/>
    <property type="evidence" value="ECO:0007669"/>
    <property type="project" value="UniProtKB-KW"/>
</dbReference>
<dbReference type="InterPro" id="IPR027469">
    <property type="entry name" value="Cation_efflux_TMD_sf"/>
</dbReference>
<feature type="transmembrane region" description="Helical" evidence="22">
    <location>
        <begin position="206"/>
        <end position="226"/>
    </location>
</feature>
<dbReference type="Gene3D" id="1.20.1510.10">
    <property type="entry name" value="Cation efflux protein transmembrane domain"/>
    <property type="match status" value="1"/>
</dbReference>
<evidence type="ECO:0000259" key="23">
    <source>
        <dbReference type="Pfam" id="PF01545"/>
    </source>
</evidence>
<evidence type="ECO:0000256" key="9">
    <source>
        <dbReference type="ARBA" id="ARBA00022833"/>
    </source>
</evidence>
<dbReference type="GO" id="GO:0006882">
    <property type="term" value="P:intracellular zinc ion homeostasis"/>
    <property type="evidence" value="ECO:0007669"/>
    <property type="project" value="TreeGrafter"/>
</dbReference>
<dbReference type="InterPro" id="IPR009061">
    <property type="entry name" value="DNA-bd_dom_put_sf"/>
</dbReference>
<comment type="similarity">
    <text evidence="4">Belongs to the cation diffusion facilitator (CDF) transporter (TC 2.A.4) family. SLC30A subfamily.</text>
</comment>
<evidence type="ECO:0000256" key="15">
    <source>
        <dbReference type="ARBA" id="ARBA00023136"/>
    </source>
</evidence>
<dbReference type="WBParaSite" id="TREG1_19770.3">
    <property type="protein sequence ID" value="TREG1_19770.3"/>
    <property type="gene ID" value="TREG1_19770"/>
</dbReference>
<dbReference type="InterPro" id="IPR037129">
    <property type="entry name" value="XPA_sf"/>
</dbReference>
<keyword evidence="14" id="KW-0496">Mitochondrion</keyword>
<dbReference type="AlphaFoldDB" id="A0AA85JH06"/>
<evidence type="ECO:0000313" key="25">
    <source>
        <dbReference type="WBParaSite" id="TREG1_19770.3"/>
    </source>
</evidence>
<evidence type="ECO:0000256" key="7">
    <source>
        <dbReference type="ARBA" id="ARBA00022692"/>
    </source>
</evidence>
<evidence type="ECO:0000256" key="19">
    <source>
        <dbReference type="ARBA" id="ARBA00034845"/>
    </source>
</evidence>
<dbReference type="InterPro" id="IPR058533">
    <property type="entry name" value="Cation_efflux_TM"/>
</dbReference>
<evidence type="ECO:0000313" key="24">
    <source>
        <dbReference type="Proteomes" id="UP000050795"/>
    </source>
</evidence>
<proteinExistence type="inferred from homology"/>
<evidence type="ECO:0000256" key="1">
    <source>
        <dbReference type="ARBA" id="ARBA00004123"/>
    </source>
</evidence>
<keyword evidence="8" id="KW-0256">Endoplasmic reticulum</keyword>
<evidence type="ECO:0000256" key="4">
    <source>
        <dbReference type="ARBA" id="ARBA00008873"/>
    </source>
</evidence>
<dbReference type="PANTHER" id="PTHR13414">
    <property type="entry name" value="HUEL-CATION TRANSPORTER"/>
    <property type="match status" value="1"/>
</dbReference>
<feature type="transmembrane region" description="Helical" evidence="22">
    <location>
        <begin position="366"/>
        <end position="386"/>
    </location>
</feature>
<dbReference type="NCBIfam" id="TIGR01297">
    <property type="entry name" value="CDF"/>
    <property type="match status" value="1"/>
</dbReference>
<feature type="domain" description="Cation efflux protein transmembrane" evidence="23">
    <location>
        <begin position="208"/>
        <end position="417"/>
    </location>
</feature>
<dbReference type="GO" id="GO:0005634">
    <property type="term" value="C:nucleus"/>
    <property type="evidence" value="ECO:0007669"/>
    <property type="project" value="UniProtKB-SubCell"/>
</dbReference>
<evidence type="ECO:0000256" key="21">
    <source>
        <dbReference type="ARBA" id="ARBA00048349"/>
    </source>
</evidence>
<keyword evidence="5" id="KW-0813">Transport</keyword>
<dbReference type="Proteomes" id="UP000050795">
    <property type="component" value="Unassembled WGS sequence"/>
</dbReference>
<evidence type="ECO:0000256" key="22">
    <source>
        <dbReference type="SAM" id="Phobius"/>
    </source>
</evidence>
<evidence type="ECO:0000256" key="12">
    <source>
        <dbReference type="ARBA" id="ARBA00023015"/>
    </source>
</evidence>
<dbReference type="CDD" id="cd21078">
    <property type="entry name" value="NTD_ZNT9"/>
    <property type="match status" value="1"/>
</dbReference>
<organism evidence="24 25">
    <name type="scientific">Trichobilharzia regenti</name>
    <name type="common">Nasal bird schistosome</name>
    <dbReference type="NCBI Taxonomy" id="157069"/>
    <lineage>
        <taxon>Eukaryota</taxon>
        <taxon>Metazoa</taxon>
        <taxon>Spiralia</taxon>
        <taxon>Lophotrochozoa</taxon>
        <taxon>Platyhelminthes</taxon>
        <taxon>Trematoda</taxon>
        <taxon>Digenea</taxon>
        <taxon>Strigeidida</taxon>
        <taxon>Schistosomatoidea</taxon>
        <taxon>Schistosomatidae</taxon>
        <taxon>Trichobilharzia</taxon>
    </lineage>
</organism>
<dbReference type="SUPFAM" id="SSF46955">
    <property type="entry name" value="Putative DNA-binding domain"/>
    <property type="match status" value="1"/>
</dbReference>
<dbReference type="PANTHER" id="PTHR13414:SF9">
    <property type="entry name" value="PROTON-COUPLED ZINC ANTIPORTER SLC30A9, MITOCHONDRIAL"/>
    <property type="match status" value="1"/>
</dbReference>
<dbReference type="InterPro" id="IPR002524">
    <property type="entry name" value="Cation_efflux"/>
</dbReference>
<dbReference type="GO" id="GO:0031966">
    <property type="term" value="C:mitochondrial membrane"/>
    <property type="evidence" value="ECO:0007669"/>
    <property type="project" value="UniProtKB-SubCell"/>
</dbReference>
<feature type="transmembrane region" description="Helical" evidence="22">
    <location>
        <begin position="309"/>
        <end position="331"/>
    </location>
</feature>
<keyword evidence="7 22" id="KW-0812">Transmembrane</keyword>
<keyword evidence="6" id="KW-0050">Antiport</keyword>
<feature type="transmembrane region" description="Helical" evidence="22">
    <location>
        <begin position="392"/>
        <end position="410"/>
    </location>
</feature>
<keyword evidence="9" id="KW-0862">Zinc</keyword>
<name>A0AA85JH06_TRIRE</name>
<dbReference type="Gene3D" id="3.90.530.10">
    <property type="entry name" value="XPA C-terminal domain"/>
    <property type="match status" value="1"/>
</dbReference>
<evidence type="ECO:0000256" key="17">
    <source>
        <dbReference type="ARBA" id="ARBA00023242"/>
    </source>
</evidence>
<sequence length="572" mass="64127">MQNAYLKFGHFIIKSAVNHIGYPLFSANRRYILSLALPLKSCNTCISITKCYVNSASKSTVDSPIDKVNTKVVPKIKTNLFYDDSVKSVKYITPLRALREYMLTKQDLDQLPRYYSRSPYGNETKTLVFLRSDVEQMAYSKHGGHDVFELRRKLMKDMERRTKSDIFNMKKALKYLRSAVEAKATGTHQVFVDKRQRMFRSGPGRVVLFAIAVNSLNVAAKGFGWWCTGSKSMFSEMMHSLADTLNQVLVAYGLYSSLQKPDETHPYGYIPMRNVSSLISGVAIFFLGAGLTFYHSVQGILQPHEFESVNLGLMVMLGSLLSEGSTLAFAYREAAKSAKRLNFDSVRHWLFSGVDPSTSMVLLEDLAAVIGVLVAGSAMAATAYTGHVLPDAIGGICVSGILAAVAGLIIHTNTEMLIGRAIPVENQEAIMRVIDNVKIIRGTYDIKATMIGGEEIRFKAEVDIDGRELTKRYLETLSLDDLLHEVQNVKTEQQLAHFMLKHGDNLVNTLGAEINQIEEKIKPSLPTAWHCKWLPFLSYKATFRLKICIDCKHFHVHSPISGSHVIYFWLLR</sequence>
<evidence type="ECO:0000256" key="11">
    <source>
        <dbReference type="ARBA" id="ARBA00022989"/>
    </source>
</evidence>
<keyword evidence="17" id="KW-0539">Nucleus</keyword>
<evidence type="ECO:0000256" key="16">
    <source>
        <dbReference type="ARBA" id="ARBA00023163"/>
    </source>
</evidence>
<evidence type="ECO:0000256" key="14">
    <source>
        <dbReference type="ARBA" id="ARBA00023128"/>
    </source>
</evidence>
<reference evidence="25" key="2">
    <citation type="submission" date="2023-11" db="UniProtKB">
        <authorList>
            <consortium name="WormBaseParasite"/>
        </authorList>
    </citation>
    <scope>IDENTIFICATION</scope>
</reference>
<keyword evidence="13" id="KW-0406">Ion transport</keyword>
<dbReference type="SUPFAM" id="SSF161111">
    <property type="entry name" value="Cation efflux protein transmembrane domain-like"/>
    <property type="match status" value="1"/>
</dbReference>
<evidence type="ECO:0000256" key="2">
    <source>
        <dbReference type="ARBA" id="ARBA00004225"/>
    </source>
</evidence>